<dbReference type="EMBL" id="JARJLG010000263">
    <property type="protein sequence ID" value="KAJ7721944.1"/>
    <property type="molecule type" value="Genomic_DNA"/>
</dbReference>
<keyword evidence="2" id="KW-1185">Reference proteome</keyword>
<accession>A0AAD7HK89</accession>
<dbReference type="AlphaFoldDB" id="A0AAD7HK89"/>
<feature type="non-terminal residue" evidence="1">
    <location>
        <position position="1"/>
    </location>
</feature>
<evidence type="ECO:0008006" key="3">
    <source>
        <dbReference type="Google" id="ProtNLM"/>
    </source>
</evidence>
<evidence type="ECO:0000313" key="1">
    <source>
        <dbReference type="EMBL" id="KAJ7721944.1"/>
    </source>
</evidence>
<evidence type="ECO:0000313" key="2">
    <source>
        <dbReference type="Proteomes" id="UP001215280"/>
    </source>
</evidence>
<gene>
    <name evidence="1" type="ORF">DFH07DRAFT_1007291</name>
</gene>
<reference evidence="1" key="1">
    <citation type="submission" date="2023-03" db="EMBL/GenBank/DDBJ databases">
        <title>Massive genome expansion in bonnet fungi (Mycena s.s.) driven by repeated elements and novel gene families across ecological guilds.</title>
        <authorList>
            <consortium name="Lawrence Berkeley National Laboratory"/>
            <person name="Harder C.B."/>
            <person name="Miyauchi S."/>
            <person name="Viragh M."/>
            <person name="Kuo A."/>
            <person name="Thoen E."/>
            <person name="Andreopoulos B."/>
            <person name="Lu D."/>
            <person name="Skrede I."/>
            <person name="Drula E."/>
            <person name="Henrissat B."/>
            <person name="Morin E."/>
            <person name="Kohler A."/>
            <person name="Barry K."/>
            <person name="LaButti K."/>
            <person name="Morin E."/>
            <person name="Salamov A."/>
            <person name="Lipzen A."/>
            <person name="Mereny Z."/>
            <person name="Hegedus B."/>
            <person name="Baldrian P."/>
            <person name="Stursova M."/>
            <person name="Weitz H."/>
            <person name="Taylor A."/>
            <person name="Grigoriev I.V."/>
            <person name="Nagy L.G."/>
            <person name="Martin F."/>
            <person name="Kauserud H."/>
        </authorList>
    </citation>
    <scope>NUCLEOTIDE SEQUENCE</scope>
    <source>
        <strain evidence="1">CBHHK188m</strain>
    </source>
</reference>
<dbReference type="Proteomes" id="UP001215280">
    <property type="component" value="Unassembled WGS sequence"/>
</dbReference>
<protein>
    <recommendedName>
        <fullName evidence="3">Reverse transcriptase zinc-binding domain-containing protein</fullName>
    </recommendedName>
</protein>
<comment type="caution">
    <text evidence="1">The sequence shown here is derived from an EMBL/GenBank/DDBJ whole genome shotgun (WGS) entry which is preliminary data.</text>
</comment>
<name>A0AAD7HK89_9AGAR</name>
<sequence length="229" mass="26361">RRATVRNITYAKNAAADSEGNLPPQSKIWSATRHKDFGRNIRYFLWMLIHDAYYMGFHWKDMPGHDYKEKCQKCGVTESMELHILTKCEARGRKQVWDLASEAWQLKTGQDLSPTPGEIMACGTITKGNTGETRLYRILVSESAFLIWCLRNARVIGSKGEPSEREIRNRWLRIVNNRIALDCALTESAKYGHRSLKKSIVCKTWSKVLLDEDRLPDDWMRETGVLVGI</sequence>
<feature type="non-terminal residue" evidence="1">
    <location>
        <position position="229"/>
    </location>
</feature>
<proteinExistence type="predicted"/>
<organism evidence="1 2">
    <name type="scientific">Mycena maculata</name>
    <dbReference type="NCBI Taxonomy" id="230809"/>
    <lineage>
        <taxon>Eukaryota</taxon>
        <taxon>Fungi</taxon>
        <taxon>Dikarya</taxon>
        <taxon>Basidiomycota</taxon>
        <taxon>Agaricomycotina</taxon>
        <taxon>Agaricomycetes</taxon>
        <taxon>Agaricomycetidae</taxon>
        <taxon>Agaricales</taxon>
        <taxon>Marasmiineae</taxon>
        <taxon>Mycenaceae</taxon>
        <taxon>Mycena</taxon>
    </lineage>
</organism>